<dbReference type="GO" id="GO:0016707">
    <property type="term" value="F:gibberellin 3-beta-dioxygenase activity"/>
    <property type="evidence" value="ECO:0007669"/>
    <property type="project" value="UniProtKB-EC"/>
</dbReference>
<accession>A0A6P5FTC9</accession>
<gene>
    <name evidence="12" type="primary">LOC109715956</name>
</gene>
<dbReference type="PRINTS" id="PR00682">
    <property type="entry name" value="IPNSYNTHASE"/>
</dbReference>
<reference evidence="11" key="1">
    <citation type="journal article" date="2015" name="Nat. Genet.">
        <title>The pineapple genome and the evolution of CAM photosynthesis.</title>
        <authorList>
            <person name="Ming R."/>
            <person name="VanBuren R."/>
            <person name="Wai C.M."/>
            <person name="Tang H."/>
            <person name="Schatz M.C."/>
            <person name="Bowers J.E."/>
            <person name="Lyons E."/>
            <person name="Wang M.L."/>
            <person name="Chen J."/>
            <person name="Biggers E."/>
            <person name="Zhang J."/>
            <person name="Huang L."/>
            <person name="Zhang L."/>
            <person name="Miao W."/>
            <person name="Zhang J."/>
            <person name="Ye Z."/>
            <person name="Miao C."/>
            <person name="Lin Z."/>
            <person name="Wang H."/>
            <person name="Zhou H."/>
            <person name="Yim W.C."/>
            <person name="Priest H.D."/>
            <person name="Zheng C."/>
            <person name="Woodhouse M."/>
            <person name="Edger P.P."/>
            <person name="Guyot R."/>
            <person name="Guo H.B."/>
            <person name="Guo H."/>
            <person name="Zheng G."/>
            <person name="Singh R."/>
            <person name="Sharma A."/>
            <person name="Min X."/>
            <person name="Zheng Y."/>
            <person name="Lee H."/>
            <person name="Gurtowski J."/>
            <person name="Sedlazeck F.J."/>
            <person name="Harkess A."/>
            <person name="McKain M.R."/>
            <person name="Liao Z."/>
            <person name="Fang J."/>
            <person name="Liu J."/>
            <person name="Zhang X."/>
            <person name="Zhang Q."/>
            <person name="Hu W."/>
            <person name="Qin Y."/>
            <person name="Wang K."/>
            <person name="Chen L.Y."/>
            <person name="Shirley N."/>
            <person name="Lin Y.R."/>
            <person name="Liu L.Y."/>
            <person name="Hernandez A.G."/>
            <person name="Wright C.L."/>
            <person name="Bulone V."/>
            <person name="Tuskan G.A."/>
            <person name="Heath K."/>
            <person name="Zee F."/>
            <person name="Moore P.H."/>
            <person name="Sunkar R."/>
            <person name="Leebens-Mack J.H."/>
            <person name="Mockler T."/>
            <person name="Bennetzen J.L."/>
            <person name="Freeling M."/>
            <person name="Sankoff D."/>
            <person name="Paterson A.H."/>
            <person name="Zhu X."/>
            <person name="Yang X."/>
            <person name="Smith J.A."/>
            <person name="Cushman J.C."/>
            <person name="Paull R.E."/>
            <person name="Yu Q."/>
        </authorList>
    </citation>
    <scope>NUCLEOTIDE SEQUENCE [LARGE SCALE GENOMIC DNA]</scope>
    <source>
        <strain evidence="11">cv. F153</strain>
    </source>
</reference>
<name>A0A6P5FTC9_ANACO</name>
<dbReference type="GO" id="GO:0046872">
    <property type="term" value="F:metal ion binding"/>
    <property type="evidence" value="ECO:0007669"/>
    <property type="project" value="UniProtKB-KW"/>
</dbReference>
<evidence type="ECO:0000313" key="12">
    <source>
        <dbReference type="RefSeq" id="XP_020096793.1"/>
    </source>
</evidence>
<dbReference type="InterPro" id="IPR026992">
    <property type="entry name" value="DIOX_N"/>
</dbReference>
<evidence type="ECO:0000313" key="11">
    <source>
        <dbReference type="Proteomes" id="UP000515123"/>
    </source>
</evidence>
<keyword evidence="11" id="KW-1185">Reference proteome</keyword>
<sequence length="379" mass="41385">MPALSQSPHHFDLGSARDVPESHLWSDSADDHPVAGPADDAVPVVDVTAGDAAEVVGRACEEWGVFQATGHGLPAHLLDRVEAQIRRLFALPAHDKLRAARSLDNVSGYGLVPISSFFSKLMWSEGFTIAGSPLDHARKLWPHDHRSFCDVIEEYNKAMRDLAGRLLQLMLLSLGLAEEDVNWAGATGEFGDMSTVIQLNSYPACPDPDRAMGLAAHTDSSLFTILFQNRVSGLQVLRPTGRAGPAHWVTVRPIPGAFVVNVGDLLHILSNGRFKSVVHRAVVNRTAHRVSAGFFCGPPHNIKVAPLEKLMEPTKGPAYRAVTWHEYLGLRRKLFDKALQSIKISEEKWEDHSNSSNNTNTNTNTNTNSSKASSVITCV</sequence>
<dbReference type="EC" id="1.14.11.15" evidence="7"/>
<dbReference type="GO" id="GO:0009686">
    <property type="term" value="P:gibberellin biosynthetic process"/>
    <property type="evidence" value="ECO:0007669"/>
    <property type="project" value="UniProtKB-ARBA"/>
</dbReference>
<dbReference type="InterPro" id="IPR027443">
    <property type="entry name" value="IPNS-like_sf"/>
</dbReference>
<evidence type="ECO:0000259" key="10">
    <source>
        <dbReference type="PROSITE" id="PS51471"/>
    </source>
</evidence>
<proteinExistence type="inferred from homology"/>
<dbReference type="InterPro" id="IPR050231">
    <property type="entry name" value="Iron_ascorbate_oxido_reductase"/>
</dbReference>
<evidence type="ECO:0000256" key="9">
    <source>
        <dbReference type="SAM" id="MobiDB-lite"/>
    </source>
</evidence>
<evidence type="ECO:0000256" key="4">
    <source>
        <dbReference type="ARBA" id="ARBA00023002"/>
    </source>
</evidence>
<dbReference type="InterPro" id="IPR044861">
    <property type="entry name" value="IPNS-like_FE2OG_OXY"/>
</dbReference>
<dbReference type="InterPro" id="IPR005123">
    <property type="entry name" value="Oxoglu/Fe-dep_dioxygenase_dom"/>
</dbReference>
<feature type="domain" description="Fe2OG dioxygenase" evidence="10">
    <location>
        <begin position="193"/>
        <end position="298"/>
    </location>
</feature>
<dbReference type="Gene3D" id="2.60.120.330">
    <property type="entry name" value="B-lactam Antibiotic, Isopenicillin N Synthase, Chain"/>
    <property type="match status" value="1"/>
</dbReference>
<dbReference type="AlphaFoldDB" id="A0A6P5FTC9"/>
<keyword evidence="3" id="KW-0223">Dioxygenase</keyword>
<feature type="compositionally biased region" description="Low complexity" evidence="9">
    <location>
        <begin position="354"/>
        <end position="370"/>
    </location>
</feature>
<dbReference type="RefSeq" id="XP_020096793.1">
    <property type="nucleotide sequence ID" value="XM_020241204.1"/>
</dbReference>
<evidence type="ECO:0000256" key="6">
    <source>
        <dbReference type="ARBA" id="ARBA00052181"/>
    </source>
</evidence>
<reference evidence="12" key="2">
    <citation type="submission" date="2025-08" db="UniProtKB">
        <authorList>
            <consortium name="RefSeq"/>
        </authorList>
    </citation>
    <scope>IDENTIFICATION</scope>
    <source>
        <tissue evidence="12">Leaf</tissue>
    </source>
</reference>
<feature type="region of interest" description="Disordered" evidence="9">
    <location>
        <begin position="348"/>
        <end position="379"/>
    </location>
</feature>
<protein>
    <recommendedName>
        <fullName evidence="7">gibberellin 3beta-dioxygenase</fullName>
        <ecNumber evidence="7">1.14.11.15</ecNumber>
    </recommendedName>
</protein>
<dbReference type="Pfam" id="PF14226">
    <property type="entry name" value="DIOX_N"/>
    <property type="match status" value="1"/>
</dbReference>
<dbReference type="FunFam" id="2.60.120.330:FF:000013">
    <property type="entry name" value="Gibberellin 3-beta-dioxygenase 1"/>
    <property type="match status" value="1"/>
</dbReference>
<dbReference type="PROSITE" id="PS51471">
    <property type="entry name" value="FE2OG_OXY"/>
    <property type="match status" value="1"/>
</dbReference>
<dbReference type="Proteomes" id="UP000515123">
    <property type="component" value="Linkage group 10"/>
</dbReference>
<dbReference type="SUPFAM" id="SSF51197">
    <property type="entry name" value="Clavaminate synthase-like"/>
    <property type="match status" value="1"/>
</dbReference>
<evidence type="ECO:0000256" key="5">
    <source>
        <dbReference type="ARBA" id="ARBA00023004"/>
    </source>
</evidence>
<evidence type="ECO:0000256" key="8">
    <source>
        <dbReference type="RuleBase" id="RU003682"/>
    </source>
</evidence>
<dbReference type="Pfam" id="PF03171">
    <property type="entry name" value="2OG-FeII_Oxy"/>
    <property type="match status" value="1"/>
</dbReference>
<dbReference type="Gramene" id="Aco009790.1.mrna1">
    <property type="protein sequence ID" value="Aco009790.1.mrna1"/>
    <property type="gene ID" value="Aco009790.1.path1"/>
</dbReference>
<keyword evidence="4 8" id="KW-0560">Oxidoreductase</keyword>
<keyword evidence="2 8" id="KW-0479">Metal-binding</keyword>
<evidence type="ECO:0000256" key="2">
    <source>
        <dbReference type="ARBA" id="ARBA00022723"/>
    </source>
</evidence>
<dbReference type="GeneID" id="109715956"/>
<comment type="cofactor">
    <cofactor evidence="1">
        <name>L-ascorbate</name>
        <dbReference type="ChEBI" id="CHEBI:38290"/>
    </cofactor>
</comment>
<dbReference type="PANTHER" id="PTHR47990">
    <property type="entry name" value="2-OXOGLUTARATE (2OG) AND FE(II)-DEPENDENT OXYGENASE SUPERFAMILY PROTEIN-RELATED"/>
    <property type="match status" value="1"/>
</dbReference>
<evidence type="ECO:0000256" key="7">
    <source>
        <dbReference type="ARBA" id="ARBA00066695"/>
    </source>
</evidence>
<evidence type="ECO:0000256" key="1">
    <source>
        <dbReference type="ARBA" id="ARBA00001961"/>
    </source>
</evidence>
<evidence type="ECO:0000256" key="3">
    <source>
        <dbReference type="ARBA" id="ARBA00022964"/>
    </source>
</evidence>
<keyword evidence="5 8" id="KW-0408">Iron</keyword>
<comment type="similarity">
    <text evidence="8">Belongs to the iron/ascorbate-dependent oxidoreductase family.</text>
</comment>
<comment type="catalytic activity">
    <reaction evidence="6">
        <text>gibberellin A20 + 2-oxoglutarate + O2 = gibberellin A1 + succinate + CO2</text>
        <dbReference type="Rhea" id="RHEA:10104"/>
        <dbReference type="ChEBI" id="CHEBI:15379"/>
        <dbReference type="ChEBI" id="CHEBI:16526"/>
        <dbReference type="ChEBI" id="CHEBI:16810"/>
        <dbReference type="ChEBI" id="CHEBI:30031"/>
        <dbReference type="ChEBI" id="CHEBI:58524"/>
        <dbReference type="ChEBI" id="CHEBI:58526"/>
        <dbReference type="EC" id="1.14.11.15"/>
    </reaction>
</comment>
<organism evidence="11 12">
    <name type="scientific">Ananas comosus</name>
    <name type="common">Pineapple</name>
    <name type="synonym">Ananas ananas</name>
    <dbReference type="NCBI Taxonomy" id="4615"/>
    <lineage>
        <taxon>Eukaryota</taxon>
        <taxon>Viridiplantae</taxon>
        <taxon>Streptophyta</taxon>
        <taxon>Embryophyta</taxon>
        <taxon>Tracheophyta</taxon>
        <taxon>Spermatophyta</taxon>
        <taxon>Magnoliopsida</taxon>
        <taxon>Liliopsida</taxon>
        <taxon>Poales</taxon>
        <taxon>Bromeliaceae</taxon>
        <taxon>Bromelioideae</taxon>
        <taxon>Ananas</taxon>
    </lineage>
</organism>
<dbReference type="OrthoDB" id="288590at2759"/>